<gene>
    <name evidence="2" type="ORF">MMA15_13370</name>
</gene>
<reference evidence="2" key="2">
    <citation type="journal article" date="2023" name="Int. J. Syst. Evol. Microbiol.">
        <title>Streptomyces marispadix sp. nov., isolated from marine beach sediment of the Northern Coast of Portugal.</title>
        <authorList>
            <person name="dos Santos J.D.N."/>
            <person name="Vitorino I.R."/>
            <person name="Kallscheuer N."/>
            <person name="Srivastava A."/>
            <person name="Krautwurst S."/>
            <person name="Marz M."/>
            <person name="Jogler C."/>
            <person name="Lobo Da Cunha A."/>
            <person name="Catita J."/>
            <person name="Goncalves H."/>
            <person name="Gonzalez I."/>
            <person name="Reyes F."/>
            <person name="Lage O.M."/>
        </authorList>
    </citation>
    <scope>NUCLEOTIDE SEQUENCE</scope>
    <source>
        <strain evidence="2">M600PL45_2</strain>
    </source>
</reference>
<reference evidence="2" key="1">
    <citation type="submission" date="2022-03" db="EMBL/GenBank/DDBJ databases">
        <authorList>
            <person name="Santos J.D.N."/>
            <person name="Kallscheuer N."/>
            <person name="Jogler C."/>
            <person name="Lage O.M."/>
        </authorList>
    </citation>
    <scope>NUCLEOTIDE SEQUENCE</scope>
    <source>
        <strain evidence="2">M600PL45_2</strain>
    </source>
</reference>
<evidence type="ECO:0000256" key="1">
    <source>
        <dbReference type="SAM" id="MobiDB-lite"/>
    </source>
</evidence>
<evidence type="ECO:0000313" key="2">
    <source>
        <dbReference type="EMBL" id="MCH6161354.1"/>
    </source>
</evidence>
<sequence>MSTAAPHAIRPPSMDSWAAPHSGRRPRRRTSAARNGPYARELGTQHEARRTGEPVIRPRGAVP</sequence>
<keyword evidence="3" id="KW-1185">Reference proteome</keyword>
<proteinExistence type="predicted"/>
<comment type="caution">
    <text evidence="2">The sequence shown here is derived from an EMBL/GenBank/DDBJ whole genome shotgun (WGS) entry which is preliminary data.</text>
</comment>
<accession>A0ABS9SYJ0</accession>
<protein>
    <submittedName>
        <fullName evidence="2">Uncharacterized protein</fullName>
    </submittedName>
</protein>
<dbReference type="RefSeq" id="WP_241059749.1">
    <property type="nucleotide sequence ID" value="NZ_JAKWJU010000002.1"/>
</dbReference>
<dbReference type="Proteomes" id="UP001166784">
    <property type="component" value="Unassembled WGS sequence"/>
</dbReference>
<dbReference type="EMBL" id="JAKWJU010000002">
    <property type="protein sequence ID" value="MCH6161354.1"/>
    <property type="molecule type" value="Genomic_DNA"/>
</dbReference>
<organism evidence="2 3">
    <name type="scientific">Streptomyces marispadix</name>
    <dbReference type="NCBI Taxonomy" id="2922868"/>
    <lineage>
        <taxon>Bacteria</taxon>
        <taxon>Bacillati</taxon>
        <taxon>Actinomycetota</taxon>
        <taxon>Actinomycetes</taxon>
        <taxon>Kitasatosporales</taxon>
        <taxon>Streptomycetaceae</taxon>
        <taxon>Streptomyces</taxon>
    </lineage>
</organism>
<evidence type="ECO:0000313" key="3">
    <source>
        <dbReference type="Proteomes" id="UP001166784"/>
    </source>
</evidence>
<feature type="compositionally biased region" description="Basic and acidic residues" evidence="1">
    <location>
        <begin position="43"/>
        <end position="52"/>
    </location>
</feature>
<feature type="region of interest" description="Disordered" evidence="1">
    <location>
        <begin position="1"/>
        <end position="63"/>
    </location>
</feature>
<name>A0ABS9SYJ0_9ACTN</name>
<feature type="compositionally biased region" description="Basic residues" evidence="1">
    <location>
        <begin position="22"/>
        <end position="31"/>
    </location>
</feature>